<organism evidence="4 5">
    <name type="scientific">Sediminibacterium ginsengisoli</name>
    <dbReference type="NCBI Taxonomy" id="413434"/>
    <lineage>
        <taxon>Bacteria</taxon>
        <taxon>Pseudomonadati</taxon>
        <taxon>Bacteroidota</taxon>
        <taxon>Chitinophagia</taxon>
        <taxon>Chitinophagales</taxon>
        <taxon>Chitinophagaceae</taxon>
        <taxon>Sediminibacterium</taxon>
    </lineage>
</organism>
<dbReference type="Gene3D" id="6.10.140.2190">
    <property type="match status" value="1"/>
</dbReference>
<evidence type="ECO:0000313" key="4">
    <source>
        <dbReference type="EMBL" id="SJZ93164.1"/>
    </source>
</evidence>
<evidence type="ECO:0000256" key="1">
    <source>
        <dbReference type="SAM" id="Coils"/>
    </source>
</evidence>
<sequence length="1194" mass="124750">MALRKRLFLLLSAAVFPFFVHAQFTHKIKADSVRIYNDSCNAELILENSTRNVSGFLFNTGNGRTQFKKAVIKLNDSSFLIGADTLLIKSADISGTNNYVAKFTGTNQLRNSNIYDDGNYVGIGTATPGNYALDVAGLNGINVRGVTGGVTYTSRSGTGNSWVTYNNNGSLYFYNSGAEKVSFLSSGNVGIGTTADNGSKLQVEGGISQKNITSSLIKANSTGELVAAISGVDYATTGDAGFIHNDTSTTQSGGKGFRLGTGTKGFVDTVYTKQAYVGGLQVYGNADLSARPDKLSLNYYSQYELGDLLLPPGKTLYIQRYGDPVTIGSFGSLNDGTVTTINKLTSINDGALSWLDSYSFPSWTGSNNRMISVMTGGTGYLYTNNNLPMRIGMGGNVGIDKSPTTKLDVNGTGKFTDAIAAALYGGSNTGENLFLGSTSHTTKGKINIANTLYIDEVNGIAGINTSTPSYGLHVNKVRNTVGIASTGIANDQDVAFYAAGAIGPGNVYLLTDNIAAYGEVIASVKNTHSTYWAANASLQAIVNGASAGDPYVSLVVSGQQAWSAGIDNSDNDKFKIGPNSTPSDGTAAITIDVAGNTAFANAITAASFSGAGTGLTGIASALNIGGNAGTVTNGVYTTGNQTIGGQKTFSSNIITTGTGVLVAPSTSTSTALIHLLNGTDGFSIGKDNAAGDNFGLGAYAANIFVHGKHNLNISTNGTLLATFDTSGRYWSYAPIHNAATPYTTGGFSVLVKNNISQRYEIIGKETLQSFLDLGSMAFTSTGSYLPLSGGTMSGSIANTLTGSTAALDMTGATTSEKRVIHIGSTGTDYYQGIASSTGSSPVSGTTAYQAYFRNDRGFAFGNSTEFKYTIDAYGNNKWTGTGVFGWEPPVNYFNPYLAVSKASNDKVSIQVSNQELTPTAGAYYTSAAYGGSWYWGNGSSSSAYGNDWVLGYDISSSSNPPVIRIAPGSGNTSFNSTVTANSFIKSGGTSAQFLKADGSTDNAAYLPLTGGTITGGLWGTGASFSNTVFSKAGGNDDYAYIAYKNGSTSKLGAFYQNGTGDGSLLLFNTTADAVTVHLNGANGSASFDGTVTASGVPLTSDARLKNIISRSNSKDGIDMVSFKWKDTKKGTGLQYGYIAQEVQKKMPDAIFTNDKTGYLSVDYTQVHTVKIDQLEKKVKELEEIITKLMSELKK</sequence>
<dbReference type="STRING" id="413434.SAMN04488132_106127"/>
<evidence type="ECO:0000313" key="5">
    <source>
        <dbReference type="Proteomes" id="UP000190888"/>
    </source>
</evidence>
<feature type="chain" id="PRO_5010567619" evidence="2">
    <location>
        <begin position="23"/>
        <end position="1194"/>
    </location>
</feature>
<dbReference type="OrthoDB" id="668887at2"/>
<keyword evidence="5" id="KW-1185">Reference proteome</keyword>
<dbReference type="AlphaFoldDB" id="A0A1T4PNL7"/>
<accession>A0A1T4PNL7</accession>
<dbReference type="EMBL" id="FUWH01000006">
    <property type="protein sequence ID" value="SJZ93164.1"/>
    <property type="molecule type" value="Genomic_DNA"/>
</dbReference>
<dbReference type="Pfam" id="PF13884">
    <property type="entry name" value="Peptidase_S74"/>
    <property type="match status" value="1"/>
</dbReference>
<keyword evidence="2" id="KW-0732">Signal</keyword>
<feature type="domain" description="Peptidase S74" evidence="3">
    <location>
        <begin position="1100"/>
        <end position="1188"/>
    </location>
</feature>
<keyword evidence="1" id="KW-0175">Coiled coil</keyword>
<evidence type="ECO:0000256" key="2">
    <source>
        <dbReference type="SAM" id="SignalP"/>
    </source>
</evidence>
<feature type="coiled-coil region" evidence="1">
    <location>
        <begin position="1164"/>
        <end position="1191"/>
    </location>
</feature>
<dbReference type="RefSeq" id="WP_078831702.1">
    <property type="nucleotide sequence ID" value="NZ_FUWH01000006.1"/>
</dbReference>
<dbReference type="Proteomes" id="UP000190888">
    <property type="component" value="Unassembled WGS sequence"/>
</dbReference>
<protein>
    <submittedName>
        <fullName evidence="4">Chaperone of endosialidase</fullName>
    </submittedName>
</protein>
<proteinExistence type="predicted"/>
<dbReference type="InterPro" id="IPR030392">
    <property type="entry name" value="S74_ICA"/>
</dbReference>
<dbReference type="PROSITE" id="PS51688">
    <property type="entry name" value="ICA"/>
    <property type="match status" value="1"/>
</dbReference>
<gene>
    <name evidence="4" type="ORF">SAMN04488132_106127</name>
</gene>
<feature type="signal peptide" evidence="2">
    <location>
        <begin position="1"/>
        <end position="22"/>
    </location>
</feature>
<reference evidence="4 5" key="1">
    <citation type="submission" date="2017-02" db="EMBL/GenBank/DDBJ databases">
        <authorList>
            <person name="Peterson S.W."/>
        </authorList>
    </citation>
    <scope>NUCLEOTIDE SEQUENCE [LARGE SCALE GENOMIC DNA]</scope>
    <source>
        <strain evidence="4 5">DSM 22335</strain>
    </source>
</reference>
<evidence type="ECO:0000259" key="3">
    <source>
        <dbReference type="PROSITE" id="PS51688"/>
    </source>
</evidence>
<name>A0A1T4PNL7_9BACT</name>